<sequence>MKIKKGDIYVIGFLLIFSLAFAFAISKMTSREKGNVLVIEQDSKVIKEVPLDKDDEFRIEYGGHFNIVKIKDGKAYVSDADCNDQICVHMAPIHDVGETIICLPHRLFMEIYSTDDANNSREDKIDKVVR</sequence>
<keyword evidence="1" id="KW-1133">Transmembrane helix</keyword>
<keyword evidence="3" id="KW-1185">Reference proteome</keyword>
<dbReference type="EMBL" id="CP001708">
    <property type="protein sequence ID" value="ACV29344.1"/>
    <property type="molecule type" value="Genomic_DNA"/>
</dbReference>
<feature type="transmembrane region" description="Helical" evidence="1">
    <location>
        <begin position="6"/>
        <end position="25"/>
    </location>
</feature>
<organism evidence="2 3">
    <name type="scientific">Anaerococcus prevotii (strain ATCC 9321 / DSM 20548 / JCM 6508 / NCTC 11806 / PC1)</name>
    <name type="common">Peptostreptococcus prevotii</name>
    <name type="synonym">Peptococcus prevotii</name>
    <dbReference type="NCBI Taxonomy" id="525919"/>
    <lineage>
        <taxon>Bacteria</taxon>
        <taxon>Bacillati</taxon>
        <taxon>Bacillota</taxon>
        <taxon>Tissierellia</taxon>
        <taxon>Tissierellales</taxon>
        <taxon>Peptoniphilaceae</taxon>
        <taxon>Anaerococcus</taxon>
    </lineage>
</organism>
<dbReference type="InterPro" id="IPR038690">
    <property type="entry name" value="NusG_2_sf"/>
</dbReference>
<keyword evidence="1" id="KW-0472">Membrane</keyword>
<dbReference type="CDD" id="cd09911">
    <property type="entry name" value="Lin0431_like"/>
    <property type="match status" value="1"/>
</dbReference>
<dbReference type="OrthoDB" id="47603at2"/>
<gene>
    <name evidence="2" type="ordered locus">Apre_1321</name>
</gene>
<evidence type="ECO:0000256" key="1">
    <source>
        <dbReference type="SAM" id="Phobius"/>
    </source>
</evidence>
<dbReference type="eggNOG" id="COG5341">
    <property type="taxonomic scope" value="Bacteria"/>
</dbReference>
<dbReference type="AlphaFoldDB" id="C7RDT1"/>
<dbReference type="RefSeq" id="WP_015778243.1">
    <property type="nucleotide sequence ID" value="NC_013171.1"/>
</dbReference>
<proteinExistence type="predicted"/>
<protein>
    <submittedName>
        <fullName evidence="2">Uncharacterized protein</fullName>
    </submittedName>
</protein>
<reference evidence="2 3" key="1">
    <citation type="journal article" date="2009" name="Stand. Genomic Sci.">
        <title>Complete genome sequence of Anaerococcus prevotii type strain (PC1).</title>
        <authorList>
            <person name="Labutti K."/>
            <person name="Pukall R."/>
            <person name="Steenblock K."/>
            <person name="Glavina Del Rio T."/>
            <person name="Tice H."/>
            <person name="Copeland A."/>
            <person name="Cheng J.F."/>
            <person name="Lucas S."/>
            <person name="Chen F."/>
            <person name="Nolan M."/>
            <person name="Bruce D."/>
            <person name="Goodwin L."/>
            <person name="Pitluck S."/>
            <person name="Ivanova N."/>
            <person name="Mavromatis K."/>
            <person name="Ovchinnikova G."/>
            <person name="Pati A."/>
            <person name="Chen A."/>
            <person name="Palaniappan K."/>
            <person name="Land M."/>
            <person name="Hauser L."/>
            <person name="Chang Y.J."/>
            <person name="Jeffries C.D."/>
            <person name="Chain P."/>
            <person name="Saunders E."/>
            <person name="Brettin T."/>
            <person name="Detter J.C."/>
            <person name="Han C."/>
            <person name="Goker M."/>
            <person name="Bristow J."/>
            <person name="Eisen J.A."/>
            <person name="Markowitz V."/>
            <person name="Hugenholtz P."/>
            <person name="Kyrpides N.C."/>
            <person name="Klenk H.P."/>
            <person name="Lapidus A."/>
        </authorList>
    </citation>
    <scope>NUCLEOTIDE SEQUENCE [LARGE SCALE GENOMIC DNA]</scope>
    <source>
        <strain evidence="3">ATCC 9321 / DSM 20548 / JCM 6508 / NCTC 11806 / PC1</strain>
    </source>
</reference>
<accession>C7RDT1</accession>
<dbReference type="KEGG" id="apr:Apre_1321"/>
<evidence type="ECO:0000313" key="2">
    <source>
        <dbReference type="EMBL" id="ACV29344.1"/>
    </source>
</evidence>
<dbReference type="Pfam" id="PF07009">
    <property type="entry name" value="NusG_II"/>
    <property type="match status" value="1"/>
</dbReference>
<dbReference type="Gene3D" id="2.60.320.10">
    <property type="entry name" value="N-utilization substance G protein NusG, insert domain"/>
    <property type="match status" value="1"/>
</dbReference>
<keyword evidence="1" id="KW-0812">Transmembrane</keyword>
<evidence type="ECO:0000313" key="3">
    <source>
        <dbReference type="Proteomes" id="UP000002294"/>
    </source>
</evidence>
<dbReference type="Proteomes" id="UP000002294">
    <property type="component" value="Chromosome"/>
</dbReference>
<dbReference type="HOGENOM" id="CLU_130936_2_0_9"/>
<dbReference type="STRING" id="525919.Apre_1321"/>
<name>C7RDT1_ANAPD</name>